<dbReference type="Pfam" id="PF06259">
    <property type="entry name" value="Abhydrolase_8"/>
    <property type="match status" value="1"/>
</dbReference>
<evidence type="ECO:0000313" key="6">
    <source>
        <dbReference type="Proteomes" id="UP001609219"/>
    </source>
</evidence>
<evidence type="ECO:0000259" key="2">
    <source>
        <dbReference type="Pfam" id="PF06259"/>
    </source>
</evidence>
<dbReference type="RefSeq" id="WP_395125724.1">
    <property type="nucleotide sequence ID" value="NZ_JBIMSN010000085.1"/>
</dbReference>
<feature type="coiled-coil region" evidence="1">
    <location>
        <begin position="124"/>
        <end position="151"/>
    </location>
</feature>
<evidence type="ECO:0000313" key="3">
    <source>
        <dbReference type="EMBL" id="MFH5230680.1"/>
    </source>
</evidence>
<dbReference type="Proteomes" id="UP001609219">
    <property type="component" value="Unassembled WGS sequence"/>
</dbReference>
<dbReference type="GO" id="GO:0016787">
    <property type="term" value="F:hydrolase activity"/>
    <property type="evidence" value="ECO:0007669"/>
    <property type="project" value="UniProtKB-KW"/>
</dbReference>
<evidence type="ECO:0000313" key="5">
    <source>
        <dbReference type="Proteomes" id="UP001609176"/>
    </source>
</evidence>
<keyword evidence="6" id="KW-1185">Reference proteome</keyword>
<dbReference type="InterPro" id="IPR010427">
    <property type="entry name" value="DUF1023"/>
</dbReference>
<reference evidence="5 6" key="1">
    <citation type="submission" date="2024-10" db="EMBL/GenBank/DDBJ databases">
        <authorList>
            <person name="Riesco R."/>
        </authorList>
    </citation>
    <scope>NUCLEOTIDE SEQUENCE [LARGE SCALE GENOMIC DNA]</scope>
    <source>
        <strain evidence="4 5">NCIMB 15448</strain>
        <strain evidence="3 6">NCIMB 15450</strain>
    </source>
</reference>
<protein>
    <submittedName>
        <fullName evidence="3">Alpha/beta hydrolase</fullName>
    </submittedName>
</protein>
<feature type="domain" description="DUF1023" evidence="2">
    <location>
        <begin position="312"/>
        <end position="499"/>
    </location>
</feature>
<accession>A0ABW7K765</accession>
<sequence length="570" mass="60929">MELDDIRAWDLYALEQLEDSLSRRIETVADVQLQLADIGRLPAWLSEAGEVARRRFQVTADDLTDEAAALSAVGECARQTREAVAHLKTELADIEADAAADGMQVDDSGAVKVVDTAERSPEEAEAREQRRVELEARAKALILQAEDVSADAAQVLNKAAEGKIDDHGATTIDAAAAAGVSQGSLSAPAPPADAATNPAAANGYWQAMPDWQRAEVIAKHPEWVGNLDGVPSQARHDANIARIGTERERLEHERDELQRKLDENVFGGTFTNDDAALWYTEQKLKDLDKLEELAKSNSDFSIMYMDMTGELGKAAFAIGDPDTADHISVTTPGLNTTVNGSFESMSQEARGLRDLSMRELNRSPDHNGENVATIGWLGFEAPNAVGPGNFDSGRGWHDVASELKASEAAPRLAQFLEGLEVASHEVDGADKNPHITAVGHSYGSLVTGLALGEPGEAADDMVVYGSPGISADKTEQLGIEHGHGYTMLGDADDLIDVPALVERFGPDPHTNPNFTHLSTDPGTTSDGILREGAHTHADYPRTGSDGETLRISGYNIAAVVAGLPELAVRE</sequence>
<gene>
    <name evidence="4" type="ORF">ACHIPV_21950</name>
    <name evidence="3" type="ORF">ACHIRB_19220</name>
</gene>
<keyword evidence="1" id="KW-0175">Coiled coil</keyword>
<keyword evidence="3" id="KW-0378">Hydrolase</keyword>
<comment type="caution">
    <text evidence="3">The sequence shown here is derived from an EMBL/GenBank/DDBJ whole genome shotgun (WGS) entry which is preliminary data.</text>
</comment>
<proteinExistence type="predicted"/>
<dbReference type="EMBL" id="JBIMSN010000085">
    <property type="protein sequence ID" value="MFH5230680.1"/>
    <property type="molecule type" value="Genomic_DNA"/>
</dbReference>
<organism evidence="3 6">
    <name type="scientific">Antrihabitans spumae</name>
    <dbReference type="NCBI Taxonomy" id="3373370"/>
    <lineage>
        <taxon>Bacteria</taxon>
        <taxon>Bacillati</taxon>
        <taxon>Actinomycetota</taxon>
        <taxon>Actinomycetes</taxon>
        <taxon>Mycobacteriales</taxon>
        <taxon>Nocardiaceae</taxon>
        <taxon>Antrihabitans</taxon>
    </lineage>
</organism>
<name>A0ABW7K765_9NOCA</name>
<evidence type="ECO:0000256" key="1">
    <source>
        <dbReference type="SAM" id="Coils"/>
    </source>
</evidence>
<dbReference type="Proteomes" id="UP001609176">
    <property type="component" value="Unassembled WGS sequence"/>
</dbReference>
<dbReference type="EMBL" id="JBIMSP010000044">
    <property type="protein sequence ID" value="MFH5244512.1"/>
    <property type="molecule type" value="Genomic_DNA"/>
</dbReference>
<evidence type="ECO:0000313" key="4">
    <source>
        <dbReference type="EMBL" id="MFH5244512.1"/>
    </source>
</evidence>